<evidence type="ECO:0000256" key="2">
    <source>
        <dbReference type="SAM" id="MobiDB-lite"/>
    </source>
</evidence>
<dbReference type="InterPro" id="IPR024810">
    <property type="entry name" value="MAB21L/cGLR"/>
</dbReference>
<dbReference type="Pfam" id="PF20266">
    <property type="entry name" value="Mab-21_C"/>
    <property type="match status" value="1"/>
</dbReference>
<reference evidence="6" key="3">
    <citation type="submission" date="2025-05" db="UniProtKB">
        <authorList>
            <consortium name="Ensembl"/>
        </authorList>
    </citation>
    <scope>IDENTIFICATION</scope>
</reference>
<dbReference type="GO" id="GO:2000042">
    <property type="term" value="P:negative regulation of double-strand break repair via homologous recombination"/>
    <property type="evidence" value="ECO:0007669"/>
    <property type="project" value="TreeGrafter"/>
</dbReference>
<evidence type="ECO:0000313" key="6">
    <source>
        <dbReference type="Ensembl" id="ENSSFOP00015004657.2"/>
    </source>
</evidence>
<sequence>MERVTRSSAAAKPSPRTSASPRRENSNGREQQQQRRRDAAASAARAGRSIKKEGVSPTRTGQQDPLHDVLTATLRGLRIRKQLRSESTAVINSIVDVIFRHLRSQKDCFSSVERLRTGSYYENVKIRQPDEFDVMLAIPVRSVEILPFDDEGAFYSVAVKGRCRTHPLEQFVLENGVVSANEMLTKFRKHVVNALKKAGMTDVQVERKKKGCPAVTLLVTEEDLDIGLDIVFGLAVHSSWPSFTNDGFKIEKWLGSKTKKNFKLKPFYLVPKYEGNGNEELDGVCARDTWRISFSHVEKEILKSHGSTKTCCEVEGTQCCRRECLKLLKHLLKALQDKYPKDLPKFYSYQAKTTLLHACTVRVHDADWRIEDLAHCFHLLLEDFQRYLREGYLPNYFIPTHNLLGSKCSQRSCNLLADYIAFEQNNMFPIFFSNSCIRP</sequence>
<evidence type="ECO:0000259" key="4">
    <source>
        <dbReference type="Pfam" id="PF20266"/>
    </source>
</evidence>
<keyword evidence="8" id="KW-1185">Reference proteome</keyword>
<comment type="similarity">
    <text evidence="1">Belongs to the mab-21 family.</text>
</comment>
<dbReference type="Ensembl" id="ENSSFOT00015004731.2">
    <property type="protein sequence ID" value="ENSSFOP00015004657.2"/>
    <property type="gene ID" value="ENSSFOG00015003054.2"/>
</dbReference>
<feature type="domain" description="Mab-21-like HhH/H2TH-like" evidence="4">
    <location>
        <begin position="320"/>
        <end position="420"/>
    </location>
</feature>
<feature type="region of interest" description="Disordered" evidence="2">
    <location>
        <begin position="1"/>
        <end position="67"/>
    </location>
</feature>
<dbReference type="GO" id="GO:0035861">
    <property type="term" value="C:site of double-strand break"/>
    <property type="evidence" value="ECO:0007669"/>
    <property type="project" value="TreeGrafter"/>
</dbReference>
<dbReference type="STRING" id="113540.ENSSFOP00015004657"/>
<dbReference type="Proteomes" id="UP000694397">
    <property type="component" value="Chromosome 16"/>
</dbReference>
<dbReference type="KEGG" id="sfm:108933614"/>
<feature type="compositionally biased region" description="Basic and acidic residues" evidence="2">
    <location>
        <begin position="21"/>
        <end position="39"/>
    </location>
</feature>
<proteinExistence type="inferred from homology"/>
<evidence type="ECO:0000259" key="3">
    <source>
        <dbReference type="Pfam" id="PF03281"/>
    </source>
</evidence>
<evidence type="ECO:0000313" key="7">
    <source>
        <dbReference type="Proteomes" id="UP000034805"/>
    </source>
</evidence>
<evidence type="ECO:0000313" key="5">
    <source>
        <dbReference type="EMBL" id="KPP63698.1"/>
    </source>
</evidence>
<organism evidence="5 7">
    <name type="scientific">Scleropages formosus</name>
    <name type="common">Asian bonytongue</name>
    <name type="synonym">Osteoglossum formosum</name>
    <dbReference type="NCBI Taxonomy" id="113540"/>
    <lineage>
        <taxon>Eukaryota</taxon>
        <taxon>Metazoa</taxon>
        <taxon>Chordata</taxon>
        <taxon>Craniata</taxon>
        <taxon>Vertebrata</taxon>
        <taxon>Euteleostomi</taxon>
        <taxon>Actinopterygii</taxon>
        <taxon>Neopterygii</taxon>
        <taxon>Teleostei</taxon>
        <taxon>Osteoglossocephala</taxon>
        <taxon>Osteoglossomorpha</taxon>
        <taxon>Osteoglossiformes</taxon>
        <taxon>Osteoglossidae</taxon>
        <taxon>Scleropages</taxon>
    </lineage>
</organism>
<dbReference type="GO" id="GO:0005829">
    <property type="term" value="C:cytosol"/>
    <property type="evidence" value="ECO:0007669"/>
    <property type="project" value="TreeGrafter"/>
</dbReference>
<dbReference type="GO" id="GO:0003690">
    <property type="term" value="F:double-stranded DNA binding"/>
    <property type="evidence" value="ECO:0007669"/>
    <property type="project" value="TreeGrafter"/>
</dbReference>
<accession>A0A0P7U0B4</accession>
<dbReference type="GO" id="GO:0006974">
    <property type="term" value="P:DNA damage response"/>
    <property type="evidence" value="ECO:0007669"/>
    <property type="project" value="TreeGrafter"/>
</dbReference>
<dbReference type="GO" id="GO:0005634">
    <property type="term" value="C:nucleus"/>
    <property type="evidence" value="ECO:0007669"/>
    <property type="project" value="TreeGrafter"/>
</dbReference>
<dbReference type="PANTHER" id="PTHR10656">
    <property type="entry name" value="CELL FATE DETERMINING PROTEIN MAB21-RELATED"/>
    <property type="match status" value="1"/>
</dbReference>
<dbReference type="GO" id="GO:0002230">
    <property type="term" value="P:positive regulation of defense response to virus by host"/>
    <property type="evidence" value="ECO:0007669"/>
    <property type="project" value="TreeGrafter"/>
</dbReference>
<dbReference type="Pfam" id="PF03281">
    <property type="entry name" value="Mab-21"/>
    <property type="match status" value="1"/>
</dbReference>
<dbReference type="GO" id="GO:0071360">
    <property type="term" value="P:cellular response to exogenous dsRNA"/>
    <property type="evidence" value="ECO:0007669"/>
    <property type="project" value="TreeGrafter"/>
</dbReference>
<reference evidence="6 8" key="2">
    <citation type="submission" date="2019-04" db="EMBL/GenBank/DDBJ databases">
        <authorList>
            <consortium name="Wellcome Sanger Institute Data Sharing"/>
        </authorList>
    </citation>
    <scope>NUCLEOTIDE SEQUENCE [LARGE SCALE GENOMIC DNA]</scope>
</reference>
<reference evidence="5 7" key="1">
    <citation type="submission" date="2015-08" db="EMBL/GenBank/DDBJ databases">
        <title>The genome of the Asian arowana (Scleropages formosus).</title>
        <authorList>
            <person name="Tan M.H."/>
            <person name="Gan H.M."/>
            <person name="Croft L.J."/>
            <person name="Austin C.M."/>
        </authorList>
    </citation>
    <scope>NUCLEOTIDE SEQUENCE [LARGE SCALE GENOMIC DNA]</scope>
    <source>
        <strain evidence="5">Aro1</strain>
    </source>
</reference>
<dbReference type="Proteomes" id="UP000034805">
    <property type="component" value="Unassembled WGS sequence"/>
</dbReference>
<dbReference type="AlphaFoldDB" id="A0A0P7U0B4"/>
<dbReference type="InterPro" id="IPR046906">
    <property type="entry name" value="Mab-21_HhH/H2TH-like"/>
</dbReference>
<dbReference type="EMBL" id="JARO02007663">
    <property type="protein sequence ID" value="KPP63698.1"/>
    <property type="molecule type" value="Genomic_DNA"/>
</dbReference>
<evidence type="ECO:0000256" key="1">
    <source>
        <dbReference type="ARBA" id="ARBA00008307"/>
    </source>
</evidence>
<dbReference type="GeneTree" id="ENSGT01050000244827"/>
<dbReference type="Gene3D" id="1.10.1410.40">
    <property type="match status" value="1"/>
</dbReference>
<dbReference type="GO" id="GO:0061501">
    <property type="term" value="F:2',3'-cyclic GMP-AMP synthase activity"/>
    <property type="evidence" value="ECO:0007669"/>
    <property type="project" value="TreeGrafter"/>
</dbReference>
<dbReference type="GO" id="GO:0003682">
    <property type="term" value="F:chromatin binding"/>
    <property type="evidence" value="ECO:0007669"/>
    <property type="project" value="TreeGrafter"/>
</dbReference>
<dbReference type="OrthoDB" id="6054650at2759"/>
<dbReference type="SMART" id="SM01265">
    <property type="entry name" value="Mab-21"/>
    <property type="match status" value="1"/>
</dbReference>
<name>A0A0P7U0B4_SCLFO</name>
<dbReference type="InterPro" id="IPR046903">
    <property type="entry name" value="Mab-21-like_nuc_Trfase"/>
</dbReference>
<dbReference type="Gene3D" id="3.30.460.90">
    <property type="match status" value="1"/>
</dbReference>
<feature type="domain" description="Mab-21-like nucleotidyltransferase" evidence="3">
    <location>
        <begin position="120"/>
        <end position="303"/>
    </location>
</feature>
<evidence type="ECO:0000313" key="8">
    <source>
        <dbReference type="Proteomes" id="UP000694397"/>
    </source>
</evidence>
<protein>
    <submittedName>
        <fullName evidence="5 6">Cyclic GMP-AMP synthase</fullName>
    </submittedName>
</protein>
<gene>
    <name evidence="6" type="primary">CGAS</name>
    <name evidence="5" type="ORF">Z043_118019</name>
</gene>
<dbReference type="FunFam" id="1.10.1410.40:FF:000007">
    <property type="entry name" value="Cyclic GMP-AMP synthase"/>
    <property type="match status" value="1"/>
</dbReference>
<dbReference type="PANTHER" id="PTHR10656:SF35">
    <property type="entry name" value="CYCLIC GMP-AMP SYNTHASE"/>
    <property type="match status" value="1"/>
</dbReference>
<dbReference type="GO" id="GO:0038001">
    <property type="term" value="P:paracrine signaling"/>
    <property type="evidence" value="ECO:0007669"/>
    <property type="project" value="TreeGrafter"/>
</dbReference>
<dbReference type="GO" id="GO:0002218">
    <property type="term" value="P:activation of innate immune response"/>
    <property type="evidence" value="ECO:0007669"/>
    <property type="project" value="TreeGrafter"/>
</dbReference>
<dbReference type="GO" id="GO:0032481">
    <property type="term" value="P:positive regulation of type I interferon production"/>
    <property type="evidence" value="ECO:0007669"/>
    <property type="project" value="TreeGrafter"/>
</dbReference>